<reference evidence="1" key="1">
    <citation type="submission" date="2014-11" db="EMBL/GenBank/DDBJ databases">
        <authorList>
            <person name="Amaro Gonzalez C."/>
        </authorList>
    </citation>
    <scope>NUCLEOTIDE SEQUENCE</scope>
</reference>
<name>A0A0E9TNA4_ANGAN</name>
<reference evidence="1" key="2">
    <citation type="journal article" date="2015" name="Fish Shellfish Immunol.">
        <title>Early steps in the European eel (Anguilla anguilla)-Vibrio vulnificus interaction in the gills: Role of the RtxA13 toxin.</title>
        <authorList>
            <person name="Callol A."/>
            <person name="Pajuelo D."/>
            <person name="Ebbesson L."/>
            <person name="Teles M."/>
            <person name="MacKenzie S."/>
            <person name="Amaro C."/>
        </authorList>
    </citation>
    <scope>NUCLEOTIDE SEQUENCE</scope>
</reference>
<accession>A0A0E9TNA4</accession>
<sequence length="12" mass="1321">MVFHLCESPGDS</sequence>
<evidence type="ECO:0000313" key="1">
    <source>
        <dbReference type="EMBL" id="JAH55081.1"/>
    </source>
</evidence>
<protein>
    <submittedName>
        <fullName evidence="1">Uncharacterized protein</fullName>
    </submittedName>
</protein>
<dbReference type="EMBL" id="GBXM01053496">
    <property type="protein sequence ID" value="JAH55081.1"/>
    <property type="molecule type" value="Transcribed_RNA"/>
</dbReference>
<proteinExistence type="predicted"/>
<organism evidence="1">
    <name type="scientific">Anguilla anguilla</name>
    <name type="common">European freshwater eel</name>
    <name type="synonym">Muraena anguilla</name>
    <dbReference type="NCBI Taxonomy" id="7936"/>
    <lineage>
        <taxon>Eukaryota</taxon>
        <taxon>Metazoa</taxon>
        <taxon>Chordata</taxon>
        <taxon>Craniata</taxon>
        <taxon>Vertebrata</taxon>
        <taxon>Euteleostomi</taxon>
        <taxon>Actinopterygii</taxon>
        <taxon>Neopterygii</taxon>
        <taxon>Teleostei</taxon>
        <taxon>Anguilliformes</taxon>
        <taxon>Anguillidae</taxon>
        <taxon>Anguilla</taxon>
    </lineage>
</organism>